<evidence type="ECO:0000256" key="1">
    <source>
        <dbReference type="SAM" id="SignalP"/>
    </source>
</evidence>
<evidence type="ECO:0000313" key="3">
    <source>
        <dbReference type="Proteomes" id="UP000887567"/>
    </source>
</evidence>
<dbReference type="GeneID" id="110231872"/>
<keyword evidence="3" id="KW-1185">Reference proteome</keyword>
<dbReference type="InterPro" id="IPR036706">
    <property type="entry name" value="VOMI_sf"/>
</dbReference>
<protein>
    <recommendedName>
        <fullName evidence="4">Vitelline membrane outer layer protein 1 homolog</fullName>
    </recommendedName>
</protein>
<keyword evidence="1" id="KW-0732">Signal</keyword>
<evidence type="ECO:0008006" key="4">
    <source>
        <dbReference type="Google" id="ProtNLM"/>
    </source>
</evidence>
<dbReference type="EnsemblMetazoa" id="XM_021036941.2">
    <property type="protein sequence ID" value="XP_020892600.1"/>
    <property type="gene ID" value="LOC110231872"/>
</dbReference>
<organism evidence="2 3">
    <name type="scientific">Exaiptasia diaphana</name>
    <name type="common">Tropical sea anemone</name>
    <name type="synonym">Aiptasia pulchella</name>
    <dbReference type="NCBI Taxonomy" id="2652724"/>
    <lineage>
        <taxon>Eukaryota</taxon>
        <taxon>Metazoa</taxon>
        <taxon>Cnidaria</taxon>
        <taxon>Anthozoa</taxon>
        <taxon>Hexacorallia</taxon>
        <taxon>Actiniaria</taxon>
        <taxon>Aiptasiidae</taxon>
        <taxon>Exaiptasia</taxon>
    </lineage>
</organism>
<dbReference type="SUPFAM" id="SSF51092">
    <property type="entry name" value="Vitelline membrane outer protein-I (VMO-I)"/>
    <property type="match status" value="1"/>
</dbReference>
<dbReference type="Gene3D" id="2.100.10.20">
    <property type="entry name" value="Vitelline membrane outer layer protein I (VOMI)"/>
    <property type="match status" value="1"/>
</dbReference>
<dbReference type="Proteomes" id="UP000887567">
    <property type="component" value="Unplaced"/>
</dbReference>
<dbReference type="KEGG" id="epa:110231872"/>
<accession>A0A913WQK0</accession>
<feature type="chain" id="PRO_5038031027" description="Vitelline membrane outer layer protein 1 homolog" evidence="1">
    <location>
        <begin position="17"/>
        <end position="202"/>
    </location>
</feature>
<dbReference type="OrthoDB" id="6344411at2759"/>
<evidence type="ECO:0000313" key="2">
    <source>
        <dbReference type="EnsemblMetazoa" id="XP_020892600.1"/>
    </source>
</evidence>
<dbReference type="OMA" id="WTKTETC"/>
<reference evidence="2" key="1">
    <citation type="submission" date="2022-11" db="UniProtKB">
        <authorList>
            <consortium name="EnsemblMetazoa"/>
        </authorList>
    </citation>
    <scope>IDENTIFICATION</scope>
</reference>
<dbReference type="PANTHER" id="PTHR18841">
    <property type="entry name" value="VITELLINE MEMBRANE OUTER LAYER PROTEIN I-RELATED"/>
    <property type="match status" value="1"/>
</dbReference>
<dbReference type="PANTHER" id="PTHR18841:SF0">
    <property type="entry name" value="VITELLINE MEMBRANE OUTER LAYER 1 HOMOLOG A-RELATED"/>
    <property type="match status" value="1"/>
</dbReference>
<dbReference type="InterPro" id="IPR005515">
    <property type="entry name" value="VOMI"/>
</dbReference>
<name>A0A913WQK0_EXADI</name>
<proteinExistence type="predicted"/>
<dbReference type="GO" id="GO:0005615">
    <property type="term" value="C:extracellular space"/>
    <property type="evidence" value="ECO:0007669"/>
    <property type="project" value="TreeGrafter"/>
</dbReference>
<dbReference type="RefSeq" id="XP_020892600.1">
    <property type="nucleotide sequence ID" value="XM_021036941.2"/>
</dbReference>
<dbReference type="AlphaFoldDB" id="A0A913WQK0"/>
<feature type="signal peptide" evidence="1">
    <location>
        <begin position="1"/>
        <end position="16"/>
    </location>
</feature>
<sequence>MIAPLCLFMLFAASDAYHITHHRDDQVAILEPSTKTSWGDWRQAEYCNASSYAYAFEMNVGNPKQPDDDTGVNGIVLLCRPRFPNQNYQIASMYKNWGKWQKKLSCPGQSNFLTGVSIKSQSKQWHRDDTAVNNFQFTCKDGTILTGVGGPHGEWGTQDNCPPKSAICGIKTKVEDFIKKKWYNKNADNTALNKATFFCCSI</sequence>
<dbReference type="Pfam" id="PF03762">
    <property type="entry name" value="VOMI"/>
    <property type="match status" value="1"/>
</dbReference>